<keyword evidence="2" id="KW-1185">Reference proteome</keyword>
<dbReference type="RefSeq" id="WP_227180997.1">
    <property type="nucleotide sequence ID" value="NZ_JAJBZT010000006.1"/>
</dbReference>
<dbReference type="Pfam" id="PF11062">
    <property type="entry name" value="DUF2863"/>
    <property type="match status" value="1"/>
</dbReference>
<evidence type="ECO:0000313" key="2">
    <source>
        <dbReference type="Proteomes" id="UP001165395"/>
    </source>
</evidence>
<dbReference type="InterPro" id="IPR021292">
    <property type="entry name" value="DUF2863"/>
</dbReference>
<gene>
    <name evidence="1" type="ORF">LIN78_11560</name>
</gene>
<sequence>MSDWRDELSEAGRVILAAIEGLASSGSQVEARSWAITLSEMLGQLMAQEEDAQLNQVLTLIQGNLPELHEVLMPWVEAIATKIDSTRPQATTQLMALPILTWSRFKIPDTTVSLRYLETLHQYLVENVFAGGVGVSIVNKWFSPEQLPSTYSAAYKLLQSLPDKHPVIDVSRASYPEVELYLCDVRYLLIKVKLPRNGALFVWQEPPFQKSKMDVLEGLNSFLQPMLTTTLPGCVSKAMLPDALFTAWKTADMSSRHYAVNAAATFLSMTLEVAVADLVATVSVFERDDDEEIRIGFTTHELGGIQYGLIWPLWGDDLPNQLVVVNELLTSLALRDVIHFSTNYSVLEDDGFDTPAYVDMDGHVVEALMPENTPTEWMLH</sequence>
<dbReference type="Proteomes" id="UP001165395">
    <property type="component" value="Unassembled WGS sequence"/>
</dbReference>
<organism evidence="1 2">
    <name type="scientific">Leeia speluncae</name>
    <dbReference type="NCBI Taxonomy" id="2884804"/>
    <lineage>
        <taxon>Bacteria</taxon>
        <taxon>Pseudomonadati</taxon>
        <taxon>Pseudomonadota</taxon>
        <taxon>Betaproteobacteria</taxon>
        <taxon>Neisseriales</taxon>
        <taxon>Leeiaceae</taxon>
        <taxon>Leeia</taxon>
    </lineage>
</organism>
<reference evidence="1" key="1">
    <citation type="submission" date="2021-10" db="EMBL/GenBank/DDBJ databases">
        <title>The complete genome sequence of Leeia sp. TBRC 13508.</title>
        <authorList>
            <person name="Charoenyingcharoen P."/>
            <person name="Yukphan P."/>
        </authorList>
    </citation>
    <scope>NUCLEOTIDE SEQUENCE</scope>
    <source>
        <strain evidence="1">TBRC 13508</strain>
    </source>
</reference>
<dbReference type="EMBL" id="JAJBZT010000006">
    <property type="protein sequence ID" value="MCB6184184.1"/>
    <property type="molecule type" value="Genomic_DNA"/>
</dbReference>
<accession>A0ABS8D7L2</accession>
<proteinExistence type="predicted"/>
<evidence type="ECO:0000313" key="1">
    <source>
        <dbReference type="EMBL" id="MCB6184184.1"/>
    </source>
</evidence>
<comment type="caution">
    <text evidence="1">The sequence shown here is derived from an EMBL/GenBank/DDBJ whole genome shotgun (WGS) entry which is preliminary data.</text>
</comment>
<protein>
    <submittedName>
        <fullName evidence="1">DUF2863 family protein</fullName>
    </submittedName>
</protein>
<name>A0ABS8D7L2_9NEIS</name>